<name>A0A1G7GC48_PSEOR</name>
<proteinExistence type="predicted"/>
<dbReference type="STRING" id="366584.SAMN05216377_102295"/>
<gene>
    <name evidence="2" type="ORF">SAMN05216377_102295</name>
</gene>
<evidence type="ECO:0000313" key="3">
    <source>
        <dbReference type="Proteomes" id="UP000198967"/>
    </source>
</evidence>
<feature type="region of interest" description="Disordered" evidence="1">
    <location>
        <begin position="35"/>
        <end position="65"/>
    </location>
</feature>
<dbReference type="Proteomes" id="UP000198967">
    <property type="component" value="Unassembled WGS sequence"/>
</dbReference>
<keyword evidence="3" id="KW-1185">Reference proteome</keyword>
<evidence type="ECO:0000313" key="2">
    <source>
        <dbReference type="EMBL" id="SDE85696.1"/>
    </source>
</evidence>
<feature type="compositionally biased region" description="Pro residues" evidence="1">
    <location>
        <begin position="42"/>
        <end position="58"/>
    </location>
</feature>
<dbReference type="AlphaFoldDB" id="A0A1G7GC48"/>
<dbReference type="EMBL" id="FNBE01000002">
    <property type="protein sequence ID" value="SDE85696.1"/>
    <property type="molecule type" value="Genomic_DNA"/>
</dbReference>
<accession>A0A1G7GC48</accession>
<organism evidence="2 3">
    <name type="scientific">Pseudonocardia oroxyli</name>
    <dbReference type="NCBI Taxonomy" id="366584"/>
    <lineage>
        <taxon>Bacteria</taxon>
        <taxon>Bacillati</taxon>
        <taxon>Actinomycetota</taxon>
        <taxon>Actinomycetes</taxon>
        <taxon>Pseudonocardiales</taxon>
        <taxon>Pseudonocardiaceae</taxon>
        <taxon>Pseudonocardia</taxon>
    </lineage>
</organism>
<protein>
    <submittedName>
        <fullName evidence="2">Uncharacterized protein</fullName>
    </submittedName>
</protein>
<evidence type="ECO:0000256" key="1">
    <source>
        <dbReference type="SAM" id="MobiDB-lite"/>
    </source>
</evidence>
<sequence length="65" mass="7260">MSTDVTFLQTLVDERRGELLAEARTARLAALARRWRRSERAPAPPAPPHPPEPTPPQRRVPAAAR</sequence>
<reference evidence="2 3" key="1">
    <citation type="submission" date="2016-10" db="EMBL/GenBank/DDBJ databases">
        <authorList>
            <person name="de Groot N.N."/>
        </authorList>
    </citation>
    <scope>NUCLEOTIDE SEQUENCE [LARGE SCALE GENOMIC DNA]</scope>
    <source>
        <strain evidence="2 3">CGMCC 4.3143</strain>
    </source>
</reference>
<dbReference type="RefSeq" id="WP_143029934.1">
    <property type="nucleotide sequence ID" value="NZ_FNBE01000002.1"/>
</dbReference>